<feature type="compositionally biased region" description="Low complexity" evidence="2">
    <location>
        <begin position="700"/>
        <end position="714"/>
    </location>
</feature>
<evidence type="ECO:0000313" key="4">
    <source>
        <dbReference type="Proteomes" id="UP000319619"/>
    </source>
</evidence>
<dbReference type="InterPro" id="IPR011990">
    <property type="entry name" value="TPR-like_helical_dom_sf"/>
</dbReference>
<name>A0A532V4R9_UNCL8</name>
<proteinExistence type="predicted"/>
<evidence type="ECO:0000256" key="1">
    <source>
        <dbReference type="PROSITE-ProRule" id="PRU00339"/>
    </source>
</evidence>
<dbReference type="Proteomes" id="UP000319619">
    <property type="component" value="Unassembled WGS sequence"/>
</dbReference>
<gene>
    <name evidence="3" type="ORF">CEE37_00550</name>
</gene>
<feature type="repeat" description="TPR" evidence="1">
    <location>
        <begin position="324"/>
        <end position="357"/>
    </location>
</feature>
<dbReference type="InterPro" id="IPR019734">
    <property type="entry name" value="TPR_rpt"/>
</dbReference>
<dbReference type="AlphaFoldDB" id="A0A532V4R9"/>
<dbReference type="Pfam" id="PF13174">
    <property type="entry name" value="TPR_6"/>
    <property type="match status" value="1"/>
</dbReference>
<organism evidence="3 4">
    <name type="scientific">candidate division LCP-89 bacterium B3_LCP</name>
    <dbReference type="NCBI Taxonomy" id="2012998"/>
    <lineage>
        <taxon>Bacteria</taxon>
        <taxon>Pseudomonadati</taxon>
        <taxon>Bacteria division LCP-89</taxon>
    </lineage>
</organism>
<feature type="region of interest" description="Disordered" evidence="2">
    <location>
        <begin position="691"/>
        <end position="714"/>
    </location>
</feature>
<accession>A0A532V4R9</accession>
<keyword evidence="1" id="KW-0802">TPR repeat</keyword>
<sequence>MVILYLIVIPGLGQSRDFDELSTLYFTDRSVEYANELLLKEEYLEILYESVVKEFKKRRVEDSAPLQITSTLGKVEPAHFDLNNPEIASAGIAQRYQLWVDFEEREFQRRFQNILGLRNTIIEQATPAQKHRMFRHELEISLKYYADEDWDIASLLFDRLLSDYHYDEMDDILFYQSQVRIQQGHLDAGLSYLMQLLEGNPESEYRAKAYDQATEILQRFSEDWDMLILYRAYLKEGVPGEPLEMGGIHLRAARAEVNMGHFQSAVTMLERVDTQSPYYLASRYFLADCLTAMEEWALSVDVLTEMVNLKQKNLSYDRWRMLIDEAKIKLAYIYYESGDYETASDLFKQVKRSSPFYDRVLMGNAWIAYKLDNYEMSIEKAEELLNTYPLSTEIYEAGSLAGYCCEQTGSKNTAMEHFYEVLEAGVGQGKLKTFQKERRRIANAFAQLNAVEEEVFSSGDEVAFSEYKRARNQLLLCQRRVGLAELLEVNASMRALVEERVILDRLLAEKDSLEDVVISADDAGLIANLLALEDRIFTIMDDIKNAGNKGIKATPLYYRESQIGYINLVADTLSSRVESEIETLVAHINSAEDMYQTALTSGKAEDCLQYGLQLDHLNGMLSKSYYNHTLSETSHRPVLKTRVDRWSDFSFNRYAMGGMEFDELESMYERLKQVEGYLLTLDEMVDVRDTGAQSGNMVPTSTGENSETGGNETE</sequence>
<evidence type="ECO:0000313" key="3">
    <source>
        <dbReference type="EMBL" id="TKJ42200.1"/>
    </source>
</evidence>
<dbReference type="SUPFAM" id="SSF48452">
    <property type="entry name" value="TPR-like"/>
    <property type="match status" value="1"/>
</dbReference>
<evidence type="ECO:0000256" key="2">
    <source>
        <dbReference type="SAM" id="MobiDB-lite"/>
    </source>
</evidence>
<protein>
    <submittedName>
        <fullName evidence="3">Uncharacterized protein</fullName>
    </submittedName>
</protein>
<reference evidence="3 4" key="1">
    <citation type="submission" date="2017-06" db="EMBL/GenBank/DDBJ databases">
        <title>Novel microbial phyla capable of carbon fixation and sulfur reduction in deep-sea sediments.</title>
        <authorList>
            <person name="Huang J."/>
            <person name="Baker B."/>
            <person name="Wang Y."/>
        </authorList>
    </citation>
    <scope>NUCLEOTIDE SEQUENCE [LARGE SCALE GENOMIC DNA]</scope>
    <source>
        <strain evidence="3">B3_LCP</strain>
    </source>
</reference>
<dbReference type="EMBL" id="NJBN01000001">
    <property type="protein sequence ID" value="TKJ42200.1"/>
    <property type="molecule type" value="Genomic_DNA"/>
</dbReference>
<dbReference type="PROSITE" id="PS50005">
    <property type="entry name" value="TPR"/>
    <property type="match status" value="1"/>
</dbReference>
<comment type="caution">
    <text evidence="3">The sequence shown here is derived from an EMBL/GenBank/DDBJ whole genome shotgun (WGS) entry which is preliminary data.</text>
</comment>
<dbReference type="Gene3D" id="1.25.40.10">
    <property type="entry name" value="Tetratricopeptide repeat domain"/>
    <property type="match status" value="2"/>
</dbReference>